<accession>A0A9D6Z7X2</accession>
<name>A0A9D6Z7X2_9BACT</name>
<comment type="caution">
    <text evidence="1">The sequence shown here is derived from an EMBL/GenBank/DDBJ whole genome shotgun (WGS) entry which is preliminary data.</text>
</comment>
<reference evidence="1" key="1">
    <citation type="submission" date="2020-07" db="EMBL/GenBank/DDBJ databases">
        <title>Huge and variable diversity of episymbiotic CPR bacteria and DPANN archaea in groundwater ecosystems.</title>
        <authorList>
            <person name="He C.Y."/>
            <person name="Keren R."/>
            <person name="Whittaker M."/>
            <person name="Farag I.F."/>
            <person name="Doudna J."/>
            <person name="Cate J.H.D."/>
            <person name="Banfield J.F."/>
        </authorList>
    </citation>
    <scope>NUCLEOTIDE SEQUENCE</scope>
    <source>
        <strain evidence="1">NC_groundwater_1664_Pr3_B-0.1um_52_9</strain>
    </source>
</reference>
<dbReference type="AlphaFoldDB" id="A0A9D6Z7X2"/>
<dbReference type="Proteomes" id="UP000807825">
    <property type="component" value="Unassembled WGS sequence"/>
</dbReference>
<organism evidence="1 2">
    <name type="scientific">Desulfomonile tiedjei</name>
    <dbReference type="NCBI Taxonomy" id="2358"/>
    <lineage>
        <taxon>Bacteria</taxon>
        <taxon>Pseudomonadati</taxon>
        <taxon>Thermodesulfobacteriota</taxon>
        <taxon>Desulfomonilia</taxon>
        <taxon>Desulfomonilales</taxon>
        <taxon>Desulfomonilaceae</taxon>
        <taxon>Desulfomonile</taxon>
    </lineage>
</organism>
<evidence type="ECO:0000313" key="2">
    <source>
        <dbReference type="Proteomes" id="UP000807825"/>
    </source>
</evidence>
<dbReference type="EMBL" id="JACRDE010000492">
    <property type="protein sequence ID" value="MBI5251536.1"/>
    <property type="molecule type" value="Genomic_DNA"/>
</dbReference>
<sequence length="252" mass="27901">MLEARAGYLWGFNEIRFRDGDNANIPPTVQEVGLDSIIFGLQGETFATEDLAVRAQAWMNVPQDSRSDFILDRRALGWDTQARYVQADLAAIYHIGLRGMPYAAGLVAGARYNNFDYMSKRVGAPGGTFNDHMHVYIPYTGVYYAHNEFLGSVVRLDVFFSPFTFSRLDASQNLANTSMQVDGHSLTGCWFETLFEWSASVGESALIGAVAKYDYLVLSGGATLNQAGASTRFSMDSWHSLLVVGLGFTYMF</sequence>
<proteinExistence type="predicted"/>
<gene>
    <name evidence="1" type="ORF">HY912_18760</name>
</gene>
<evidence type="ECO:0000313" key="1">
    <source>
        <dbReference type="EMBL" id="MBI5251536.1"/>
    </source>
</evidence>
<protein>
    <submittedName>
        <fullName evidence="1">Uncharacterized protein</fullName>
    </submittedName>
</protein>